<keyword evidence="3" id="KW-1185">Reference proteome</keyword>
<dbReference type="KEGG" id="nfa:PNF1_1550"/>
<sequence>MTRLFATFHARSAPEQSVDDVARSVSAMLGRIVPGAEITALRAGEYDRDSADPQILAALAKHFGVPPAYLAGADANVVRQVEKELLMLAATRDAGVRSLRLRGKKVDIGELANHLKRLAKRRSDSPDEAATRDVPDTSDLGE</sequence>
<dbReference type="EMBL" id="AP006619">
    <property type="protein sequence ID" value="BAD60680.1"/>
    <property type="molecule type" value="Genomic_DNA"/>
</dbReference>
<dbReference type="AlphaFoldDB" id="Q5YMB1"/>
<proteinExistence type="predicted"/>
<organism evidence="2 3">
    <name type="scientific">Nocardia farcinica (strain IFM 10152)</name>
    <dbReference type="NCBI Taxonomy" id="247156"/>
    <lineage>
        <taxon>Bacteria</taxon>
        <taxon>Bacillati</taxon>
        <taxon>Actinomycetota</taxon>
        <taxon>Actinomycetes</taxon>
        <taxon>Mycobacteriales</taxon>
        <taxon>Nocardiaceae</taxon>
        <taxon>Nocardia</taxon>
    </lineage>
</organism>
<evidence type="ECO:0000313" key="3">
    <source>
        <dbReference type="Proteomes" id="UP000006820"/>
    </source>
</evidence>
<keyword evidence="2" id="KW-0614">Plasmid</keyword>
<geneLocation type="plasmid" evidence="2 3">
    <name>pNF1</name>
</geneLocation>
<accession>Q5YMB1</accession>
<gene>
    <name evidence="2" type="ordered locus">PNF1_1550</name>
</gene>
<dbReference type="GO" id="GO:0003677">
    <property type="term" value="F:DNA binding"/>
    <property type="evidence" value="ECO:0007669"/>
    <property type="project" value="InterPro"/>
</dbReference>
<dbReference type="HOGENOM" id="CLU_127701_0_0_11"/>
<feature type="region of interest" description="Disordered" evidence="1">
    <location>
        <begin position="119"/>
        <end position="142"/>
    </location>
</feature>
<dbReference type="Gene3D" id="1.10.260.40">
    <property type="entry name" value="lambda repressor-like DNA-binding domains"/>
    <property type="match status" value="1"/>
</dbReference>
<evidence type="ECO:0000313" key="2">
    <source>
        <dbReference type="EMBL" id="BAD60680.1"/>
    </source>
</evidence>
<reference evidence="2 3" key="1">
    <citation type="journal article" date="2004" name="Proc. Natl. Acad. Sci. U.S.A.">
        <title>The complete genomic sequence of Nocardia farcinica IFM 10152.</title>
        <authorList>
            <person name="Ishikawa J."/>
            <person name="Yamashita A."/>
            <person name="Mikami Y."/>
            <person name="Hoshino Y."/>
            <person name="Kurita H."/>
            <person name="Hotta K."/>
            <person name="Shiba T."/>
            <person name="Hattori M."/>
        </authorList>
    </citation>
    <scope>NUCLEOTIDE SEQUENCE [LARGE SCALE GENOMIC DNA]</scope>
    <source>
        <strain evidence="2 3">IFM 10152</strain>
        <plasmid evidence="3">Plasmid pNF1</plasmid>
    </source>
</reference>
<feature type="compositionally biased region" description="Basic and acidic residues" evidence="1">
    <location>
        <begin position="121"/>
        <end position="135"/>
    </location>
</feature>
<dbReference type="InterPro" id="IPR010982">
    <property type="entry name" value="Lambda_DNA-bd_dom_sf"/>
</dbReference>
<evidence type="ECO:0000256" key="1">
    <source>
        <dbReference type="SAM" id="MobiDB-lite"/>
    </source>
</evidence>
<name>Q5YMB1_NOCFA</name>
<dbReference type="Proteomes" id="UP000006820">
    <property type="component" value="Plasmid pNF1"/>
</dbReference>
<protein>
    <submittedName>
        <fullName evidence="2">Uncharacterized protein</fullName>
    </submittedName>
</protein>
<dbReference type="eggNOG" id="ENOG5031SKD">
    <property type="taxonomic scope" value="Bacteria"/>
</dbReference>